<gene>
    <name evidence="2" type="ORF">FYJ75_14100</name>
</gene>
<sequence>MAKFQPHLETCPICGSAGNCHIHDYYGRSIIDFQAGKREKSDLCVMRVFCDSCEHAHAILPDVIIPYSSYSLLFILRLLGQYFAGRFTIEQLCERYQISTKQFYKWLSLWKTHKQEWLGILSDLDTSDVSFLRSIILLDSFSSFAMGFILHFAHSFLQSHRNPIPASLKNAQYHQKVFAPDISIF</sequence>
<keyword evidence="3" id="KW-1185">Reference proteome</keyword>
<comment type="caution">
    <text evidence="2">The sequence shown here is derived from an EMBL/GenBank/DDBJ whole genome shotgun (WGS) entry which is preliminary data.</text>
</comment>
<evidence type="ECO:0000313" key="3">
    <source>
        <dbReference type="Proteomes" id="UP000474024"/>
    </source>
</evidence>
<dbReference type="InterPro" id="IPR010921">
    <property type="entry name" value="Trp_repressor/repl_initiator"/>
</dbReference>
<dbReference type="GO" id="GO:0043565">
    <property type="term" value="F:sequence-specific DNA binding"/>
    <property type="evidence" value="ECO:0007669"/>
    <property type="project" value="InterPro"/>
</dbReference>
<name>A0A6L5YUN6_9FIRM</name>
<evidence type="ECO:0000313" key="2">
    <source>
        <dbReference type="EMBL" id="MST76094.1"/>
    </source>
</evidence>
<reference evidence="2 3" key="1">
    <citation type="submission" date="2019-08" db="EMBL/GenBank/DDBJ databases">
        <title>In-depth cultivation of the pig gut microbiome towards novel bacterial diversity and tailored functional studies.</title>
        <authorList>
            <person name="Wylensek D."/>
            <person name="Hitch T.C.A."/>
            <person name="Clavel T."/>
        </authorList>
    </citation>
    <scope>NUCLEOTIDE SEQUENCE [LARGE SCALE GENOMIC DNA]</scope>
    <source>
        <strain evidence="2 3">MUC/MUC-530-WT-4D</strain>
    </source>
</reference>
<organism evidence="2 3">
    <name type="scientific">Roseburia porci</name>
    <dbReference type="NCBI Taxonomy" id="2605790"/>
    <lineage>
        <taxon>Bacteria</taxon>
        <taxon>Bacillati</taxon>
        <taxon>Bacillota</taxon>
        <taxon>Clostridia</taxon>
        <taxon>Lachnospirales</taxon>
        <taxon>Lachnospiraceae</taxon>
        <taxon>Roseburia</taxon>
    </lineage>
</organism>
<evidence type="ECO:0000259" key="1">
    <source>
        <dbReference type="Pfam" id="PF20020"/>
    </source>
</evidence>
<proteinExistence type="predicted"/>
<feature type="domain" description="DUF6431" evidence="1">
    <location>
        <begin position="11"/>
        <end position="79"/>
    </location>
</feature>
<dbReference type="SUPFAM" id="SSF48295">
    <property type="entry name" value="TrpR-like"/>
    <property type="match status" value="1"/>
</dbReference>
<dbReference type="EMBL" id="VUNI01000046">
    <property type="protein sequence ID" value="MST76094.1"/>
    <property type="molecule type" value="Genomic_DNA"/>
</dbReference>
<dbReference type="Pfam" id="PF20020">
    <property type="entry name" value="DUF6431"/>
    <property type="match status" value="1"/>
</dbReference>
<dbReference type="InterPro" id="IPR045536">
    <property type="entry name" value="DUF6431"/>
</dbReference>
<dbReference type="RefSeq" id="WP_154431047.1">
    <property type="nucleotide sequence ID" value="NZ_VUNI01000046.1"/>
</dbReference>
<accession>A0A6L5YUN6</accession>
<protein>
    <recommendedName>
        <fullName evidence="1">DUF6431 domain-containing protein</fullName>
    </recommendedName>
</protein>
<dbReference type="AlphaFoldDB" id="A0A6L5YUN6"/>
<dbReference type="Proteomes" id="UP000474024">
    <property type="component" value="Unassembled WGS sequence"/>
</dbReference>